<evidence type="ECO:0008006" key="5">
    <source>
        <dbReference type="Google" id="ProtNLM"/>
    </source>
</evidence>
<dbReference type="Proteomes" id="UP001597285">
    <property type="component" value="Unassembled WGS sequence"/>
</dbReference>
<accession>A0ABW4NQQ8</accession>
<evidence type="ECO:0000259" key="2">
    <source>
        <dbReference type="Pfam" id="PF25155"/>
    </source>
</evidence>
<keyword evidence="4" id="KW-1185">Reference proteome</keyword>
<protein>
    <recommendedName>
        <fullName evidence="5">DUF5105 domain-containing protein</fullName>
    </recommendedName>
</protein>
<sequence>MKKRIVVLSTASLLLLVFFMTIHNYYSKESTIDRFFEAIENEDSKTLHGLIQSDTDKLKVTEDSVEPFLRYFHKHNDQRNKLKEQLLADSKENRKTKDDLIVMEPSNKKWVFFTTYQFEVKSHYITLETDGKLQDAVITAGKKKLAANENGEYGPLVIGEHPLTIAFEDPFGNTIEVEKMLDLIKGTETVAIDQLEETLKNKTFQDKVAAGAAHYYQTYGEALTNNLDVEKIQNSTSEHKKELAYLFEYVKTITKNYDYTFYGLVLNAASLNLTNTNEGWKIIVDGVVDQESSIQLSDADYFALQPAEKSSDSVILTLMYDDQKKSWLVEKENYETYEKDAAKWTNKIEKVIETPTTYKWRKGDIDSVGIPI</sequence>
<comment type="caution">
    <text evidence="3">The sequence shown here is derived from an EMBL/GenBank/DDBJ whole genome shotgun (WGS) entry which is preliminary data.</text>
</comment>
<dbReference type="InterPro" id="IPR056902">
    <property type="entry name" value="NTF2_YvbJ"/>
</dbReference>
<organism evidence="3 4">
    <name type="scientific">Carnobacterium antarcticum</name>
    <dbReference type="NCBI Taxonomy" id="2126436"/>
    <lineage>
        <taxon>Bacteria</taxon>
        <taxon>Bacillati</taxon>
        <taxon>Bacillota</taxon>
        <taxon>Bacilli</taxon>
        <taxon>Lactobacillales</taxon>
        <taxon>Carnobacteriaceae</taxon>
        <taxon>Carnobacterium</taxon>
    </lineage>
</organism>
<evidence type="ECO:0000259" key="1">
    <source>
        <dbReference type="Pfam" id="PF22813"/>
    </source>
</evidence>
<dbReference type="PANTHER" id="PTHR40038:SF1">
    <property type="entry name" value="MEMBRANE-ASSOCIATED PROTEIN TCAA"/>
    <property type="match status" value="1"/>
</dbReference>
<feature type="domain" description="TcaA second" evidence="1">
    <location>
        <begin position="28"/>
        <end position="120"/>
    </location>
</feature>
<dbReference type="InterPro" id="IPR054529">
    <property type="entry name" value="TcaA_2nd"/>
</dbReference>
<dbReference type="Pfam" id="PF25155">
    <property type="entry name" value="NTF2_YvbJ"/>
    <property type="match status" value="1"/>
</dbReference>
<reference evidence="4" key="1">
    <citation type="journal article" date="2019" name="Int. J. Syst. Evol. Microbiol.">
        <title>The Global Catalogue of Microorganisms (GCM) 10K type strain sequencing project: providing services to taxonomists for standard genome sequencing and annotation.</title>
        <authorList>
            <consortium name="The Broad Institute Genomics Platform"/>
            <consortium name="The Broad Institute Genome Sequencing Center for Infectious Disease"/>
            <person name="Wu L."/>
            <person name="Ma J."/>
        </authorList>
    </citation>
    <scope>NUCLEOTIDE SEQUENCE [LARGE SCALE GENOMIC DNA]</scope>
    <source>
        <strain evidence="4">KCTC 42143</strain>
    </source>
</reference>
<feature type="domain" description="YvbJ-like NTF2-like" evidence="2">
    <location>
        <begin position="212"/>
        <end position="331"/>
    </location>
</feature>
<evidence type="ECO:0000313" key="4">
    <source>
        <dbReference type="Proteomes" id="UP001597285"/>
    </source>
</evidence>
<proteinExistence type="predicted"/>
<name>A0ABW4NQQ8_9LACT</name>
<evidence type="ECO:0000313" key="3">
    <source>
        <dbReference type="EMBL" id="MFD1799222.1"/>
    </source>
</evidence>
<dbReference type="EMBL" id="JBHUFF010000009">
    <property type="protein sequence ID" value="MFD1799222.1"/>
    <property type="molecule type" value="Genomic_DNA"/>
</dbReference>
<dbReference type="PANTHER" id="PTHR40038">
    <property type="entry name" value="MEMBRANE-ASSOCIATED PROTEIN TCAA"/>
    <property type="match status" value="1"/>
</dbReference>
<gene>
    <name evidence="3" type="ORF">ACFSBK_05020</name>
</gene>
<dbReference type="Pfam" id="PF22813">
    <property type="entry name" value="TcaA_2nd"/>
    <property type="match status" value="1"/>
</dbReference>
<dbReference type="RefSeq" id="WP_058918910.1">
    <property type="nucleotide sequence ID" value="NZ_JBHSQC010000004.1"/>
</dbReference>